<dbReference type="InterPro" id="IPR007630">
    <property type="entry name" value="RNA_pol_sigma70_r4"/>
</dbReference>
<dbReference type="Gene3D" id="1.10.1740.10">
    <property type="match status" value="1"/>
</dbReference>
<dbReference type="InterPro" id="IPR039425">
    <property type="entry name" value="RNA_pol_sigma-70-like"/>
</dbReference>
<dbReference type="InterPro" id="IPR013325">
    <property type="entry name" value="RNA_pol_sigma_r2"/>
</dbReference>
<sequence length="189" mass="21686">MSIKSEGELLHSLKLGDGNALEELYDRYASLVYSLSLQITKDPPLAQEVVQDVFTKIWVAPELYDARRGRFSSWLLTITRNLAIDALRKRSRKTRFSVLPPLMLYETLHDTVDYASGLERQELADTVRLGLDTLKPEQQTILKMTYWEGHSLSEVADILNLPIGTVKSRLHAALKTLRTLMQSWKEERQ</sequence>
<keyword evidence="2" id="KW-0805">Transcription regulation</keyword>
<evidence type="ECO:0000256" key="1">
    <source>
        <dbReference type="ARBA" id="ARBA00010641"/>
    </source>
</evidence>
<evidence type="ECO:0000256" key="4">
    <source>
        <dbReference type="ARBA" id="ARBA00023125"/>
    </source>
</evidence>
<dbReference type="Proteomes" id="UP001596002">
    <property type="component" value="Unassembled WGS sequence"/>
</dbReference>
<dbReference type="InterPro" id="IPR007627">
    <property type="entry name" value="RNA_pol_sigma70_r2"/>
</dbReference>
<gene>
    <name evidence="8" type="ORF">ACFO8Q_15095</name>
</gene>
<dbReference type="EMBL" id="JBHSHC010000112">
    <property type="protein sequence ID" value="MFC4768669.1"/>
    <property type="molecule type" value="Genomic_DNA"/>
</dbReference>
<keyword evidence="5" id="KW-0804">Transcription</keyword>
<proteinExistence type="inferred from homology"/>
<protein>
    <submittedName>
        <fullName evidence="8">RNA polymerase sigma factor</fullName>
    </submittedName>
</protein>
<dbReference type="Pfam" id="PF04542">
    <property type="entry name" value="Sigma70_r2"/>
    <property type="match status" value="1"/>
</dbReference>
<accession>A0ABV9Q4D0</accession>
<comment type="similarity">
    <text evidence="1">Belongs to the sigma-70 factor family. ECF subfamily.</text>
</comment>
<dbReference type="Gene3D" id="1.10.10.10">
    <property type="entry name" value="Winged helix-like DNA-binding domain superfamily/Winged helix DNA-binding domain"/>
    <property type="match status" value="1"/>
</dbReference>
<dbReference type="SUPFAM" id="SSF88946">
    <property type="entry name" value="Sigma2 domain of RNA polymerase sigma factors"/>
    <property type="match status" value="1"/>
</dbReference>
<evidence type="ECO:0000313" key="9">
    <source>
        <dbReference type="Proteomes" id="UP001596002"/>
    </source>
</evidence>
<feature type="domain" description="RNA polymerase sigma-70 region 2" evidence="6">
    <location>
        <begin position="24"/>
        <end position="92"/>
    </location>
</feature>
<dbReference type="RefSeq" id="WP_380026618.1">
    <property type="nucleotide sequence ID" value="NZ_JBHSHC010000112.1"/>
</dbReference>
<dbReference type="InterPro" id="IPR014284">
    <property type="entry name" value="RNA_pol_sigma-70_dom"/>
</dbReference>
<dbReference type="PANTHER" id="PTHR43133">
    <property type="entry name" value="RNA POLYMERASE ECF-TYPE SIGMA FACTO"/>
    <property type="match status" value="1"/>
</dbReference>
<evidence type="ECO:0000256" key="3">
    <source>
        <dbReference type="ARBA" id="ARBA00023082"/>
    </source>
</evidence>
<keyword evidence="9" id="KW-1185">Reference proteome</keyword>
<organism evidence="8 9">
    <name type="scientific">Effusibacillus consociatus</name>
    <dbReference type="NCBI Taxonomy" id="1117041"/>
    <lineage>
        <taxon>Bacteria</taxon>
        <taxon>Bacillati</taxon>
        <taxon>Bacillota</taxon>
        <taxon>Bacilli</taxon>
        <taxon>Bacillales</taxon>
        <taxon>Alicyclobacillaceae</taxon>
        <taxon>Effusibacillus</taxon>
    </lineage>
</organism>
<dbReference type="InterPro" id="IPR013324">
    <property type="entry name" value="RNA_pol_sigma_r3/r4-like"/>
</dbReference>
<name>A0ABV9Q4D0_9BACL</name>
<evidence type="ECO:0000259" key="6">
    <source>
        <dbReference type="Pfam" id="PF04542"/>
    </source>
</evidence>
<dbReference type="PANTHER" id="PTHR43133:SF62">
    <property type="entry name" value="RNA POLYMERASE SIGMA FACTOR SIGZ"/>
    <property type="match status" value="1"/>
</dbReference>
<dbReference type="NCBIfam" id="TIGR02937">
    <property type="entry name" value="sigma70-ECF"/>
    <property type="match status" value="1"/>
</dbReference>
<evidence type="ECO:0000313" key="8">
    <source>
        <dbReference type="EMBL" id="MFC4768669.1"/>
    </source>
</evidence>
<evidence type="ECO:0000256" key="2">
    <source>
        <dbReference type="ARBA" id="ARBA00023015"/>
    </source>
</evidence>
<evidence type="ECO:0000259" key="7">
    <source>
        <dbReference type="Pfam" id="PF04545"/>
    </source>
</evidence>
<dbReference type="InterPro" id="IPR036388">
    <property type="entry name" value="WH-like_DNA-bd_sf"/>
</dbReference>
<keyword evidence="3" id="KW-0731">Sigma factor</keyword>
<dbReference type="Pfam" id="PF04545">
    <property type="entry name" value="Sigma70_r4"/>
    <property type="match status" value="1"/>
</dbReference>
<feature type="domain" description="RNA polymerase sigma-70 region 4" evidence="7">
    <location>
        <begin position="131"/>
        <end position="178"/>
    </location>
</feature>
<dbReference type="SUPFAM" id="SSF88659">
    <property type="entry name" value="Sigma3 and sigma4 domains of RNA polymerase sigma factors"/>
    <property type="match status" value="1"/>
</dbReference>
<keyword evidence="4" id="KW-0238">DNA-binding</keyword>
<evidence type="ECO:0000256" key="5">
    <source>
        <dbReference type="ARBA" id="ARBA00023163"/>
    </source>
</evidence>
<reference evidence="9" key="1">
    <citation type="journal article" date="2019" name="Int. J. Syst. Evol. Microbiol.">
        <title>The Global Catalogue of Microorganisms (GCM) 10K type strain sequencing project: providing services to taxonomists for standard genome sequencing and annotation.</title>
        <authorList>
            <consortium name="The Broad Institute Genomics Platform"/>
            <consortium name="The Broad Institute Genome Sequencing Center for Infectious Disease"/>
            <person name="Wu L."/>
            <person name="Ma J."/>
        </authorList>
    </citation>
    <scope>NUCLEOTIDE SEQUENCE [LARGE SCALE GENOMIC DNA]</scope>
    <source>
        <strain evidence="9">WYCCWR 12678</strain>
    </source>
</reference>
<comment type="caution">
    <text evidence="8">The sequence shown here is derived from an EMBL/GenBank/DDBJ whole genome shotgun (WGS) entry which is preliminary data.</text>
</comment>
<dbReference type="CDD" id="cd06171">
    <property type="entry name" value="Sigma70_r4"/>
    <property type="match status" value="1"/>
</dbReference>